<dbReference type="RefSeq" id="WP_091229413.1">
    <property type="nucleotide sequence ID" value="NZ_FNBG01000010.1"/>
</dbReference>
<dbReference type="CDD" id="cd00093">
    <property type="entry name" value="HTH_XRE"/>
    <property type="match status" value="1"/>
</dbReference>
<dbReference type="STRING" id="670482.SAMN04488542_11053"/>
<reference evidence="2 3" key="1">
    <citation type="submission" date="2016-10" db="EMBL/GenBank/DDBJ databases">
        <authorList>
            <person name="de Groot N.N."/>
        </authorList>
    </citation>
    <scope>NUCLEOTIDE SEQUENCE [LARGE SCALE GENOMIC DNA]</scope>
    <source>
        <strain evidence="2 3">DSM 28129</strain>
    </source>
</reference>
<accession>A0A1G7KS43</accession>
<evidence type="ECO:0000313" key="3">
    <source>
        <dbReference type="Proteomes" id="UP000198972"/>
    </source>
</evidence>
<dbReference type="AlphaFoldDB" id="A0A1G7KS43"/>
<dbReference type="Pfam" id="PF01381">
    <property type="entry name" value="HTH_3"/>
    <property type="match status" value="1"/>
</dbReference>
<protein>
    <submittedName>
        <fullName evidence="2">Helix-turn-helix</fullName>
    </submittedName>
</protein>
<evidence type="ECO:0000259" key="1">
    <source>
        <dbReference type="PROSITE" id="PS50943"/>
    </source>
</evidence>
<organism evidence="2 3">
    <name type="scientific">Fontibacillus panacisegetis</name>
    <dbReference type="NCBI Taxonomy" id="670482"/>
    <lineage>
        <taxon>Bacteria</taxon>
        <taxon>Bacillati</taxon>
        <taxon>Bacillota</taxon>
        <taxon>Bacilli</taxon>
        <taxon>Bacillales</taxon>
        <taxon>Paenibacillaceae</taxon>
        <taxon>Fontibacillus</taxon>
    </lineage>
</organism>
<dbReference type="Gene3D" id="1.10.260.40">
    <property type="entry name" value="lambda repressor-like DNA-binding domains"/>
    <property type="match status" value="1"/>
</dbReference>
<dbReference type="SMART" id="SM00530">
    <property type="entry name" value="HTH_XRE"/>
    <property type="match status" value="1"/>
</dbReference>
<keyword evidence="3" id="KW-1185">Reference proteome</keyword>
<dbReference type="InterPro" id="IPR010982">
    <property type="entry name" value="Lambda_DNA-bd_dom_sf"/>
</dbReference>
<dbReference type="Proteomes" id="UP000198972">
    <property type="component" value="Unassembled WGS sequence"/>
</dbReference>
<evidence type="ECO:0000313" key="2">
    <source>
        <dbReference type="EMBL" id="SDF40033.1"/>
    </source>
</evidence>
<gene>
    <name evidence="2" type="ORF">SAMN04488542_11053</name>
</gene>
<dbReference type="GO" id="GO:0003677">
    <property type="term" value="F:DNA binding"/>
    <property type="evidence" value="ECO:0007669"/>
    <property type="project" value="InterPro"/>
</dbReference>
<dbReference type="OrthoDB" id="1863321at2"/>
<sequence length="271" mass="31069">MNVALTIQERLKDLRVERGLTLEQLEQRTGISKSALGNYEVEDYKDISHTSIVTLANFYGVSSDYLLGLTESKNHPKADLAELHLSDGMIELLKSGNIDTRLLCEMAVHKDFVKLLADIEIYVDGIASMQVQNLNAYINLARDTIEKKYRPGEHDRHIRILNAAHINEDEYFRHVVHDDMDGIIKSIKEAHRQDTTSAPETDFVQELKQDLEFVSSIEGSAQKKQVALYCRRLGIDYTKLTDIEFEVMMRVLQKSKHLKGQGKKRGRKKRK</sequence>
<dbReference type="InterPro" id="IPR001387">
    <property type="entry name" value="Cro/C1-type_HTH"/>
</dbReference>
<dbReference type="PROSITE" id="PS50943">
    <property type="entry name" value="HTH_CROC1"/>
    <property type="match status" value="1"/>
</dbReference>
<dbReference type="SUPFAM" id="SSF47413">
    <property type="entry name" value="lambda repressor-like DNA-binding domains"/>
    <property type="match status" value="1"/>
</dbReference>
<dbReference type="EMBL" id="FNBG01000010">
    <property type="protein sequence ID" value="SDF40033.1"/>
    <property type="molecule type" value="Genomic_DNA"/>
</dbReference>
<name>A0A1G7KS43_9BACL</name>
<proteinExistence type="predicted"/>
<feature type="domain" description="HTH cro/C1-type" evidence="1">
    <location>
        <begin position="11"/>
        <end position="66"/>
    </location>
</feature>